<dbReference type="Pfam" id="PF14009">
    <property type="entry name" value="PADRE"/>
    <property type="match status" value="1"/>
</dbReference>
<keyword evidence="3" id="KW-1185">Reference proteome</keyword>
<dbReference type="AlphaFoldDB" id="A0AAN7KS43"/>
<dbReference type="PANTHER" id="PTHR33052">
    <property type="entry name" value="DUF4228 DOMAIN PROTEIN-RELATED"/>
    <property type="match status" value="1"/>
</dbReference>
<feature type="compositionally biased region" description="Low complexity" evidence="1">
    <location>
        <begin position="244"/>
        <end position="253"/>
    </location>
</feature>
<reference evidence="2 3" key="1">
    <citation type="journal article" date="2023" name="Hortic Res">
        <title>Pangenome of water caltrop reveals structural variations and asymmetric subgenome divergence after allopolyploidization.</title>
        <authorList>
            <person name="Zhang X."/>
            <person name="Chen Y."/>
            <person name="Wang L."/>
            <person name="Yuan Y."/>
            <person name="Fang M."/>
            <person name="Shi L."/>
            <person name="Lu R."/>
            <person name="Comes H.P."/>
            <person name="Ma Y."/>
            <person name="Chen Y."/>
            <person name="Huang G."/>
            <person name="Zhou Y."/>
            <person name="Zheng Z."/>
            <person name="Qiu Y."/>
        </authorList>
    </citation>
    <scope>NUCLEOTIDE SEQUENCE [LARGE SCALE GENOMIC DNA]</scope>
    <source>
        <strain evidence="2">F231</strain>
    </source>
</reference>
<evidence type="ECO:0000313" key="3">
    <source>
        <dbReference type="Proteomes" id="UP001346149"/>
    </source>
</evidence>
<sequence>MKFLNQMLPLCFYVMRTHHAEEEEEEPPMDPVKLIRPDGHVSVYHKPVQASEVMSEFPKHLVCHSDSFYIGQKVQAMSEHDQLQLGQKYFLLPSHFFQSVLSFVAIASFVASQSPAAPISGVMKKAAAQNQLFEVQKAPSGGLRIRISDEFISRLMEEGAAAGVDDDACGGSGERLCTTAQLEKDYKQLVGGSRVQQWKPKLEAIKERSEKKKKKGLISRSFGIKRGKKTQPHHLRPDNDINQPWKKPSPSWKPRIRARWKQ</sequence>
<evidence type="ECO:0000313" key="2">
    <source>
        <dbReference type="EMBL" id="KAK4772332.1"/>
    </source>
</evidence>
<protein>
    <submittedName>
        <fullName evidence="2">Uncharacterized protein</fullName>
    </submittedName>
</protein>
<dbReference type="Proteomes" id="UP001346149">
    <property type="component" value="Unassembled WGS sequence"/>
</dbReference>
<name>A0AAN7KS43_TRANT</name>
<evidence type="ECO:0000256" key="1">
    <source>
        <dbReference type="SAM" id="MobiDB-lite"/>
    </source>
</evidence>
<dbReference type="EMBL" id="JAXQNO010000020">
    <property type="protein sequence ID" value="KAK4772332.1"/>
    <property type="molecule type" value="Genomic_DNA"/>
</dbReference>
<dbReference type="InterPro" id="IPR025322">
    <property type="entry name" value="PADRE_dom"/>
</dbReference>
<feature type="region of interest" description="Disordered" evidence="1">
    <location>
        <begin position="207"/>
        <end position="262"/>
    </location>
</feature>
<organism evidence="2 3">
    <name type="scientific">Trapa natans</name>
    <name type="common">Water chestnut</name>
    <dbReference type="NCBI Taxonomy" id="22666"/>
    <lineage>
        <taxon>Eukaryota</taxon>
        <taxon>Viridiplantae</taxon>
        <taxon>Streptophyta</taxon>
        <taxon>Embryophyta</taxon>
        <taxon>Tracheophyta</taxon>
        <taxon>Spermatophyta</taxon>
        <taxon>Magnoliopsida</taxon>
        <taxon>eudicotyledons</taxon>
        <taxon>Gunneridae</taxon>
        <taxon>Pentapetalae</taxon>
        <taxon>rosids</taxon>
        <taxon>malvids</taxon>
        <taxon>Myrtales</taxon>
        <taxon>Lythraceae</taxon>
        <taxon>Trapa</taxon>
    </lineage>
</organism>
<gene>
    <name evidence="2" type="ORF">SAY86_014107</name>
</gene>
<accession>A0AAN7KS43</accession>
<feature type="compositionally biased region" description="Basic residues" evidence="1">
    <location>
        <begin position="211"/>
        <end position="234"/>
    </location>
</feature>
<proteinExistence type="predicted"/>
<comment type="caution">
    <text evidence="2">The sequence shown here is derived from an EMBL/GenBank/DDBJ whole genome shotgun (WGS) entry which is preliminary data.</text>
</comment>